<protein>
    <recommendedName>
        <fullName evidence="4">Carrier domain-containing protein</fullName>
    </recommendedName>
</protein>
<dbReference type="Pfam" id="PF00550">
    <property type="entry name" value="PP-binding"/>
    <property type="match status" value="1"/>
</dbReference>
<dbReference type="InterPro" id="IPR023213">
    <property type="entry name" value="CAT-like_dom_sf"/>
</dbReference>
<accession>A0A7S4MQ24</accession>
<feature type="domain" description="Carrier" evidence="4">
    <location>
        <begin position="30"/>
        <end position="104"/>
    </location>
</feature>
<keyword evidence="2" id="KW-0597">Phosphoprotein</keyword>
<name>A0A7S4MQ24_9EUKA</name>
<dbReference type="AlphaFoldDB" id="A0A7S4MQ24"/>
<evidence type="ECO:0000259" key="4">
    <source>
        <dbReference type="PROSITE" id="PS50075"/>
    </source>
</evidence>
<keyword evidence="1" id="KW-0596">Phosphopantetheine</keyword>
<dbReference type="InterPro" id="IPR020806">
    <property type="entry name" value="PKS_PP-bd"/>
</dbReference>
<sequence>MAPHPFAQRQLVASDGGHTFRSHAAMYPCQDIATRMNGLESVLLNVGGSHIAADAPLMQAGINSLAAVTLSARLKVLSGLQLSPTLVFEQPTPRAIALHLATLGEDGALATPDGVVAAMQDLLPKHSPVGTTVEDARANDGSSAATLHEVESFHVRPDMGSKNEKRMPAHCNSSCILSNAVNLAAVNPSKWRAFTIEVQRTASRHGGRFDAARLDYGSGTLFAPADELSGLVMKVQMVVNDATSNLGIPMTGPMIRDYSKGAFHMVQMIHLQMDDDIWMVQSTLDRLKASHPMLRSVHNPPWMHLCDQSMCELDEGLLAADGVNEVPSLVIDLSRAVLRARVYRSKGSRRVLLGLCLHHSVLDGPSQQIVYQHVLQLLQAERRGQSFKQAAHSEARLAEDAIAQHVGTLRAHLGNEVSQPSLQLQPELPFGLSTRQTIGMEAAQLHIPHRAVAMAQTFAAGCGLTLNALLLGTLGLLLHEHSGSSHILLATTFLGRGLDEMDRVGSFSRVALLHLAFDDERTIRQVCQHMLQVTVDQMAHAHAPEDVRLPAVAYELNDVRPLPRSPEVRWRIDHVKLADIFFIVNHLRQGYSILVIYDVSMYHWESVGLLVTEWMDSWVGRL</sequence>
<dbReference type="GO" id="GO:0043041">
    <property type="term" value="P:amino acid activation for nonribosomal peptide biosynthetic process"/>
    <property type="evidence" value="ECO:0007669"/>
    <property type="project" value="TreeGrafter"/>
</dbReference>
<gene>
    <name evidence="5" type="ORF">CPOL0286_LOCUS12165</name>
</gene>
<dbReference type="GO" id="GO:0016874">
    <property type="term" value="F:ligase activity"/>
    <property type="evidence" value="ECO:0007669"/>
    <property type="project" value="UniProtKB-KW"/>
</dbReference>
<dbReference type="InterPro" id="IPR036736">
    <property type="entry name" value="ACP-like_sf"/>
</dbReference>
<dbReference type="GO" id="GO:0005737">
    <property type="term" value="C:cytoplasm"/>
    <property type="evidence" value="ECO:0007669"/>
    <property type="project" value="TreeGrafter"/>
</dbReference>
<dbReference type="InterPro" id="IPR009081">
    <property type="entry name" value="PP-bd_ACP"/>
</dbReference>
<dbReference type="PANTHER" id="PTHR45527">
    <property type="entry name" value="NONRIBOSOMAL PEPTIDE SYNTHETASE"/>
    <property type="match status" value="1"/>
</dbReference>
<evidence type="ECO:0000313" key="5">
    <source>
        <dbReference type="EMBL" id="CAE2236288.1"/>
    </source>
</evidence>
<dbReference type="Gene3D" id="3.30.559.10">
    <property type="entry name" value="Chloramphenicol acetyltransferase-like domain"/>
    <property type="match status" value="1"/>
</dbReference>
<dbReference type="GO" id="GO:0044550">
    <property type="term" value="P:secondary metabolite biosynthetic process"/>
    <property type="evidence" value="ECO:0007669"/>
    <property type="project" value="TreeGrafter"/>
</dbReference>
<dbReference type="Gene3D" id="1.10.1200.10">
    <property type="entry name" value="ACP-like"/>
    <property type="match status" value="1"/>
</dbReference>
<evidence type="ECO:0000256" key="1">
    <source>
        <dbReference type="ARBA" id="ARBA00022450"/>
    </source>
</evidence>
<dbReference type="InterPro" id="IPR006162">
    <property type="entry name" value="Ppantetheine_attach_site"/>
</dbReference>
<dbReference type="GO" id="GO:0031177">
    <property type="term" value="F:phosphopantetheine binding"/>
    <property type="evidence" value="ECO:0007669"/>
    <property type="project" value="InterPro"/>
</dbReference>
<proteinExistence type="predicted"/>
<organism evidence="5">
    <name type="scientific">Prymnesium polylepis</name>
    <dbReference type="NCBI Taxonomy" id="72548"/>
    <lineage>
        <taxon>Eukaryota</taxon>
        <taxon>Haptista</taxon>
        <taxon>Haptophyta</taxon>
        <taxon>Prymnesiophyceae</taxon>
        <taxon>Prymnesiales</taxon>
        <taxon>Prymnesiaceae</taxon>
        <taxon>Prymnesium</taxon>
    </lineage>
</organism>
<dbReference type="InterPro" id="IPR001242">
    <property type="entry name" value="Condensation_dom"/>
</dbReference>
<reference evidence="5" key="1">
    <citation type="submission" date="2021-01" db="EMBL/GenBank/DDBJ databases">
        <authorList>
            <person name="Corre E."/>
            <person name="Pelletier E."/>
            <person name="Niang G."/>
            <person name="Scheremetjew M."/>
            <person name="Finn R."/>
            <person name="Kale V."/>
            <person name="Holt S."/>
            <person name="Cochrane G."/>
            <person name="Meng A."/>
            <person name="Brown T."/>
            <person name="Cohen L."/>
        </authorList>
    </citation>
    <scope>NUCLEOTIDE SEQUENCE</scope>
    <source>
        <strain evidence="5">UIO037</strain>
    </source>
</reference>
<dbReference type="PANTHER" id="PTHR45527:SF1">
    <property type="entry name" value="FATTY ACID SYNTHASE"/>
    <property type="match status" value="1"/>
</dbReference>
<dbReference type="PROSITE" id="PS50075">
    <property type="entry name" value="CARRIER"/>
    <property type="match status" value="1"/>
</dbReference>
<evidence type="ECO:0000256" key="2">
    <source>
        <dbReference type="ARBA" id="ARBA00022553"/>
    </source>
</evidence>
<dbReference type="SMART" id="SM00823">
    <property type="entry name" value="PKS_PP"/>
    <property type="match status" value="1"/>
</dbReference>
<dbReference type="Pfam" id="PF00668">
    <property type="entry name" value="Condensation"/>
    <property type="match status" value="1"/>
</dbReference>
<dbReference type="SUPFAM" id="SSF47336">
    <property type="entry name" value="ACP-like"/>
    <property type="match status" value="1"/>
</dbReference>
<keyword evidence="3" id="KW-0436">Ligase</keyword>
<dbReference type="Gene3D" id="3.30.559.30">
    <property type="entry name" value="Nonribosomal peptide synthetase, condensation domain"/>
    <property type="match status" value="1"/>
</dbReference>
<evidence type="ECO:0000256" key="3">
    <source>
        <dbReference type="ARBA" id="ARBA00022598"/>
    </source>
</evidence>
<dbReference type="PROSITE" id="PS00012">
    <property type="entry name" value="PHOSPHOPANTETHEINE"/>
    <property type="match status" value="1"/>
</dbReference>
<dbReference type="EMBL" id="HBKO01026563">
    <property type="protein sequence ID" value="CAE2236288.1"/>
    <property type="molecule type" value="Transcribed_RNA"/>
</dbReference>
<dbReference type="SUPFAM" id="SSF52777">
    <property type="entry name" value="CoA-dependent acyltransferases"/>
    <property type="match status" value="2"/>
</dbReference>